<protein>
    <recommendedName>
        <fullName evidence="3">DUF748 domain-containing protein</fullName>
    </recommendedName>
</protein>
<dbReference type="STRING" id="477184.KYC_20749"/>
<comment type="caution">
    <text evidence="1">The sequence shown here is derived from an EMBL/GenBank/DDBJ whole genome shotgun (WGS) entry which is preliminary data.</text>
</comment>
<dbReference type="GO" id="GO:0090313">
    <property type="term" value="P:regulation of protein targeting to membrane"/>
    <property type="evidence" value="ECO:0007669"/>
    <property type="project" value="TreeGrafter"/>
</dbReference>
<dbReference type="EMBL" id="AGUF01000064">
    <property type="protein sequence ID" value="EHK64458.1"/>
    <property type="molecule type" value="Genomic_DNA"/>
</dbReference>
<dbReference type="eggNOG" id="COG2982">
    <property type="taxonomic scope" value="Bacteria"/>
</dbReference>
<evidence type="ECO:0008006" key="3">
    <source>
        <dbReference type="Google" id="ProtNLM"/>
    </source>
</evidence>
<dbReference type="PATRIC" id="fig|477184.5.peg.4080"/>
<gene>
    <name evidence="1" type="ORF">KYC_20749</name>
</gene>
<dbReference type="AlphaFoldDB" id="H0FBJ3"/>
<organism evidence="1 2">
    <name type="scientific">Achromobacter arsenitoxydans SY8</name>
    <dbReference type="NCBI Taxonomy" id="477184"/>
    <lineage>
        <taxon>Bacteria</taxon>
        <taxon>Pseudomonadati</taxon>
        <taxon>Pseudomonadota</taxon>
        <taxon>Betaproteobacteria</taxon>
        <taxon>Burkholderiales</taxon>
        <taxon>Alcaligenaceae</taxon>
        <taxon>Achromobacter</taxon>
    </lineage>
</organism>
<dbReference type="RefSeq" id="WP_008165898.1">
    <property type="nucleotide sequence ID" value="NZ_AGUF01000064.1"/>
</dbReference>
<keyword evidence="2" id="KW-1185">Reference proteome</keyword>
<dbReference type="InterPro" id="IPR008023">
    <property type="entry name" value="DUF748"/>
</dbReference>
<sequence length="370" mass="38708">MSSNAAAARGRSRWGSALAILLLIAALLAVLALAATRIAEQRIASMLGPRSQVGDVQVGFRRVVLTDVVVPGASGQAGARAKHIELEPEWSSFLRHEAVFKQVTVEGFDFAVVRGPDGGMQIAPAVQAALRAGDGGEGKSRRTGPIRVADLILRDGRLDYLDGQIAKPPHRIPFTDVQAHLRPMTLPNDGAASDMEFSGKVEDNRNGESTVRAQGKVVVGGTDADMTVAVRNMDIRYAAPYLAENGAGSLTGGAMDLDMKTVIEKHALRASGTVALRGLKFGGEGSLFSLPRKAVLAALEDKRGVVRFEFALSGRLDNPKFSVTRGFSAQVAQGFGHAIGVGAEGAAEGVTGAVKELGNALSDLLSPAKP</sequence>
<proteinExistence type="predicted"/>
<evidence type="ECO:0000313" key="2">
    <source>
        <dbReference type="Proteomes" id="UP000003113"/>
    </source>
</evidence>
<dbReference type="Proteomes" id="UP000003113">
    <property type="component" value="Unassembled WGS sequence"/>
</dbReference>
<name>H0FBJ3_9BURK</name>
<dbReference type="InterPro" id="IPR052894">
    <property type="entry name" value="AsmA-related"/>
</dbReference>
<evidence type="ECO:0000313" key="1">
    <source>
        <dbReference type="EMBL" id="EHK64458.1"/>
    </source>
</evidence>
<dbReference type="PANTHER" id="PTHR30441">
    <property type="entry name" value="DUF748 DOMAIN-CONTAINING PROTEIN"/>
    <property type="match status" value="1"/>
</dbReference>
<accession>H0FBJ3</accession>
<dbReference type="GO" id="GO:0005886">
    <property type="term" value="C:plasma membrane"/>
    <property type="evidence" value="ECO:0007669"/>
    <property type="project" value="TreeGrafter"/>
</dbReference>
<reference evidence="1 2" key="1">
    <citation type="journal article" date="2012" name="J. Bacteriol.">
        <title>Genome sequence of the highly efficient arsenite-oxidizing bacterium Achromobacter arsenitoxydans SY8.</title>
        <authorList>
            <person name="Li X."/>
            <person name="Hu Y."/>
            <person name="Gong J."/>
            <person name="Lin Y."/>
            <person name="Johnstone L."/>
            <person name="Rensing C."/>
            <person name="Wang G."/>
        </authorList>
    </citation>
    <scope>NUCLEOTIDE SEQUENCE [LARGE SCALE GENOMIC DNA]</scope>
    <source>
        <strain evidence="1 2">SY8</strain>
    </source>
</reference>
<dbReference type="OrthoDB" id="8560134at2"/>
<dbReference type="PANTHER" id="PTHR30441:SF8">
    <property type="entry name" value="DUF748 DOMAIN-CONTAINING PROTEIN"/>
    <property type="match status" value="1"/>
</dbReference>
<dbReference type="Pfam" id="PF05359">
    <property type="entry name" value="DUF748"/>
    <property type="match status" value="1"/>
</dbReference>